<dbReference type="GO" id="GO:0005096">
    <property type="term" value="F:GTPase activator activity"/>
    <property type="evidence" value="ECO:0007669"/>
    <property type="project" value="InterPro"/>
</dbReference>
<evidence type="ECO:0000313" key="2">
    <source>
        <dbReference type="Proteomes" id="UP000663881"/>
    </source>
</evidence>
<dbReference type="InterPro" id="IPR001611">
    <property type="entry name" value="Leu-rich_rpt"/>
</dbReference>
<dbReference type="Proteomes" id="UP000663881">
    <property type="component" value="Unassembled WGS sequence"/>
</dbReference>
<protein>
    <submittedName>
        <fullName evidence="1">Uncharacterized protein</fullName>
    </submittedName>
</protein>
<comment type="caution">
    <text evidence="1">The sequence shown here is derived from an EMBL/GenBank/DDBJ whole genome shotgun (WGS) entry which is preliminary data.</text>
</comment>
<reference evidence="1" key="1">
    <citation type="submission" date="2021-02" db="EMBL/GenBank/DDBJ databases">
        <authorList>
            <person name="Nowell W R."/>
        </authorList>
    </citation>
    <scope>NUCLEOTIDE SEQUENCE</scope>
</reference>
<dbReference type="PANTHER" id="PTHR24113">
    <property type="entry name" value="RAN GTPASE-ACTIVATING PROTEIN 1"/>
    <property type="match status" value="1"/>
</dbReference>
<dbReference type="GO" id="GO:0048471">
    <property type="term" value="C:perinuclear region of cytoplasm"/>
    <property type="evidence" value="ECO:0007669"/>
    <property type="project" value="TreeGrafter"/>
</dbReference>
<dbReference type="GO" id="GO:0006913">
    <property type="term" value="P:nucleocytoplasmic transport"/>
    <property type="evidence" value="ECO:0007669"/>
    <property type="project" value="TreeGrafter"/>
</dbReference>
<dbReference type="GO" id="GO:0005634">
    <property type="term" value="C:nucleus"/>
    <property type="evidence" value="ECO:0007669"/>
    <property type="project" value="TreeGrafter"/>
</dbReference>
<dbReference type="GO" id="GO:0031267">
    <property type="term" value="F:small GTPase binding"/>
    <property type="evidence" value="ECO:0007669"/>
    <property type="project" value="TreeGrafter"/>
</dbReference>
<dbReference type="PANTHER" id="PTHR24113:SF15">
    <property type="entry name" value="NACHT DOMAIN-CONTAINING PROTEIN"/>
    <property type="match status" value="1"/>
</dbReference>
<gene>
    <name evidence="1" type="ORF">OKA104_LOCUS34997</name>
</gene>
<dbReference type="Gene3D" id="3.80.10.10">
    <property type="entry name" value="Ribonuclease Inhibitor"/>
    <property type="match status" value="1"/>
</dbReference>
<dbReference type="SMART" id="SM00368">
    <property type="entry name" value="LRR_RI"/>
    <property type="match status" value="2"/>
</dbReference>
<proteinExistence type="predicted"/>
<dbReference type="Pfam" id="PF13516">
    <property type="entry name" value="LRR_6"/>
    <property type="match status" value="2"/>
</dbReference>
<sequence length="144" mass="16336">MIQTLTTVNLSFNEIEDIGAQHLANTLRNHQTLTILDLSCNQIGNNGAQHINDAFKENKTLIQLDLKGNPGHYCRTVSAAIQIRNDKTINKIDLRWKSIDDIGMKFLTDALINNEVTSFLDTREIETLQQPNLDQTTKPFEDEN</sequence>
<dbReference type="SUPFAM" id="SSF52047">
    <property type="entry name" value="RNI-like"/>
    <property type="match status" value="1"/>
</dbReference>
<accession>A0A819UGT4</accession>
<organism evidence="1 2">
    <name type="scientific">Adineta steineri</name>
    <dbReference type="NCBI Taxonomy" id="433720"/>
    <lineage>
        <taxon>Eukaryota</taxon>
        <taxon>Metazoa</taxon>
        <taxon>Spiralia</taxon>
        <taxon>Gnathifera</taxon>
        <taxon>Rotifera</taxon>
        <taxon>Eurotatoria</taxon>
        <taxon>Bdelloidea</taxon>
        <taxon>Adinetida</taxon>
        <taxon>Adinetidae</taxon>
        <taxon>Adineta</taxon>
    </lineage>
</organism>
<evidence type="ECO:0000313" key="1">
    <source>
        <dbReference type="EMBL" id="CAF4088464.1"/>
    </source>
</evidence>
<dbReference type="GO" id="GO:0005829">
    <property type="term" value="C:cytosol"/>
    <property type="evidence" value="ECO:0007669"/>
    <property type="project" value="TreeGrafter"/>
</dbReference>
<name>A0A819UGT4_9BILA</name>
<dbReference type="InterPro" id="IPR027038">
    <property type="entry name" value="RanGap"/>
</dbReference>
<dbReference type="EMBL" id="CAJOAY010004927">
    <property type="protein sequence ID" value="CAF4088464.1"/>
    <property type="molecule type" value="Genomic_DNA"/>
</dbReference>
<dbReference type="AlphaFoldDB" id="A0A819UGT4"/>
<dbReference type="InterPro" id="IPR032675">
    <property type="entry name" value="LRR_dom_sf"/>
</dbReference>